<dbReference type="Pfam" id="PF02627">
    <property type="entry name" value="CMD"/>
    <property type="match status" value="1"/>
</dbReference>
<accession>A0ABS1SHT5</accession>
<keyword evidence="4" id="KW-1185">Reference proteome</keyword>
<dbReference type="PANTHER" id="PTHR33570">
    <property type="entry name" value="4-CARBOXYMUCONOLACTONE DECARBOXYLASE FAMILY PROTEIN"/>
    <property type="match status" value="1"/>
</dbReference>
<evidence type="ECO:0000259" key="2">
    <source>
        <dbReference type="Pfam" id="PF02627"/>
    </source>
</evidence>
<name>A0ABS1SHT5_9MICO</name>
<gene>
    <name evidence="3" type="ORF">D3230_12630</name>
</gene>
<dbReference type="PANTHER" id="PTHR33570:SF2">
    <property type="entry name" value="CARBOXYMUCONOLACTONE DECARBOXYLASE-LIKE DOMAIN-CONTAINING PROTEIN"/>
    <property type="match status" value="1"/>
</dbReference>
<feature type="region of interest" description="Disordered" evidence="1">
    <location>
        <begin position="118"/>
        <end position="138"/>
    </location>
</feature>
<feature type="domain" description="Carboxymuconolactone decarboxylase-like" evidence="2">
    <location>
        <begin position="30"/>
        <end position="111"/>
    </location>
</feature>
<dbReference type="Proteomes" id="UP001645859">
    <property type="component" value="Unassembled WGS sequence"/>
</dbReference>
<organism evidence="3 4">
    <name type="scientific">Leucobacter chromiireducens subsp. solipictus</name>
    <dbReference type="NCBI Taxonomy" id="398235"/>
    <lineage>
        <taxon>Bacteria</taxon>
        <taxon>Bacillati</taxon>
        <taxon>Actinomycetota</taxon>
        <taxon>Actinomycetes</taxon>
        <taxon>Micrococcales</taxon>
        <taxon>Microbacteriaceae</taxon>
        <taxon>Leucobacter</taxon>
    </lineage>
</organism>
<dbReference type="Gene3D" id="1.20.1290.10">
    <property type="entry name" value="AhpD-like"/>
    <property type="match status" value="1"/>
</dbReference>
<proteinExistence type="predicted"/>
<feature type="compositionally biased region" description="Low complexity" evidence="1">
    <location>
        <begin position="125"/>
        <end position="138"/>
    </location>
</feature>
<dbReference type="EMBL" id="QYAC01000006">
    <property type="protein sequence ID" value="MBL3680124.1"/>
    <property type="molecule type" value="Genomic_DNA"/>
</dbReference>
<dbReference type="SUPFAM" id="SSF69118">
    <property type="entry name" value="AhpD-like"/>
    <property type="match status" value="1"/>
</dbReference>
<sequence>MQRGLRIRKAVVGEEYVARAYDRAGDFGREFQDLVSEYCWGASWGRTALSRRDKSLLNLAIIGTLGRSDEFRLHVAGALRNGVSDEELQDTLIHLAVYAGIPAGVEAFRIAGEVRALHRQESDTESPTSSTESTGDHS</sequence>
<reference evidence="3 4" key="1">
    <citation type="submission" date="2018-09" db="EMBL/GenBank/DDBJ databases">
        <title>Comparative genomics of Leucobacter spp.</title>
        <authorList>
            <person name="Reis A.C."/>
            <person name="Kolvenbach B.A."/>
            <person name="Corvini P.F.X."/>
            <person name="Nunes O.C."/>
        </authorList>
    </citation>
    <scope>NUCLEOTIDE SEQUENCE [LARGE SCALE GENOMIC DNA]</scope>
    <source>
        <strain evidence="3 4">TAN 31504</strain>
    </source>
</reference>
<dbReference type="InterPro" id="IPR052512">
    <property type="entry name" value="4CMD/NDH-1_regulator"/>
</dbReference>
<evidence type="ECO:0000256" key="1">
    <source>
        <dbReference type="SAM" id="MobiDB-lite"/>
    </source>
</evidence>
<evidence type="ECO:0000313" key="4">
    <source>
        <dbReference type="Proteomes" id="UP001645859"/>
    </source>
</evidence>
<protein>
    <submittedName>
        <fullName evidence="3">4-carboxymuconolactone decarboxylase</fullName>
    </submittedName>
</protein>
<evidence type="ECO:0000313" key="3">
    <source>
        <dbReference type="EMBL" id="MBL3680124.1"/>
    </source>
</evidence>
<dbReference type="InterPro" id="IPR003779">
    <property type="entry name" value="CMD-like"/>
</dbReference>
<dbReference type="InterPro" id="IPR029032">
    <property type="entry name" value="AhpD-like"/>
</dbReference>
<comment type="caution">
    <text evidence="3">The sequence shown here is derived from an EMBL/GenBank/DDBJ whole genome shotgun (WGS) entry which is preliminary data.</text>
</comment>